<reference evidence="1 2" key="1">
    <citation type="submission" date="2020-08" db="EMBL/GenBank/DDBJ databases">
        <title>Genomic Encyclopedia of Type Strains, Phase IV (KMG-IV): sequencing the most valuable type-strain genomes for metagenomic binning, comparative biology and taxonomic classification.</title>
        <authorList>
            <person name="Goeker M."/>
        </authorList>
    </citation>
    <scope>NUCLEOTIDE SEQUENCE [LARGE SCALE GENOMIC DNA]</scope>
    <source>
        <strain evidence="1 2">DSM 45615</strain>
    </source>
</reference>
<accession>A0A840PKN7</accession>
<dbReference type="Gene3D" id="1.10.150.240">
    <property type="entry name" value="Putative phosphatase, domain 2"/>
    <property type="match status" value="1"/>
</dbReference>
<protein>
    <submittedName>
        <fullName evidence="1">Phosphoglycolate phosphatase</fullName>
        <ecNumber evidence="1">3.1.3.18</ecNumber>
    </submittedName>
</protein>
<dbReference type="EC" id="3.1.3.18" evidence="1"/>
<dbReference type="GO" id="GO:0005829">
    <property type="term" value="C:cytosol"/>
    <property type="evidence" value="ECO:0007669"/>
    <property type="project" value="TreeGrafter"/>
</dbReference>
<dbReference type="GO" id="GO:0006281">
    <property type="term" value="P:DNA repair"/>
    <property type="evidence" value="ECO:0007669"/>
    <property type="project" value="TreeGrafter"/>
</dbReference>
<dbReference type="InterPro" id="IPR023198">
    <property type="entry name" value="PGP-like_dom2"/>
</dbReference>
<organism evidence="1 2">
    <name type="scientific">Thermocatellispora tengchongensis</name>
    <dbReference type="NCBI Taxonomy" id="1073253"/>
    <lineage>
        <taxon>Bacteria</taxon>
        <taxon>Bacillati</taxon>
        <taxon>Actinomycetota</taxon>
        <taxon>Actinomycetes</taxon>
        <taxon>Streptosporangiales</taxon>
        <taxon>Streptosporangiaceae</taxon>
        <taxon>Thermocatellispora</taxon>
    </lineage>
</organism>
<sequence>MHAVGFDLDLTLADTRAGIAAVYEALAARLGVPIDVETVVSRLGPPLEQELAHWLPPEDIPAAADLYRELYAGIAVPATTVMPGAHEAIDAVRGAGGGVIVVTGKNTRDAWRTVRALGLNVDEVAGSVFGAGKGTALASFGAAAYVGDHVADIAAARAGGSVSVTVATGPYTAGELREHGADVVLADLTEFGGWFRTWRADAAGV</sequence>
<dbReference type="RefSeq" id="WP_185056341.1">
    <property type="nucleotide sequence ID" value="NZ_BAABIX010000032.1"/>
</dbReference>
<dbReference type="InterPro" id="IPR050155">
    <property type="entry name" value="HAD-like_hydrolase_sf"/>
</dbReference>
<dbReference type="Pfam" id="PF00702">
    <property type="entry name" value="Hydrolase"/>
    <property type="match status" value="1"/>
</dbReference>
<comment type="caution">
    <text evidence="1">The sequence shown here is derived from an EMBL/GenBank/DDBJ whole genome shotgun (WGS) entry which is preliminary data.</text>
</comment>
<dbReference type="Gene3D" id="3.40.50.1000">
    <property type="entry name" value="HAD superfamily/HAD-like"/>
    <property type="match status" value="1"/>
</dbReference>
<keyword evidence="1" id="KW-0378">Hydrolase</keyword>
<dbReference type="SFLD" id="SFLDG01129">
    <property type="entry name" value="C1.5:_HAD__Beta-PGM__Phosphata"/>
    <property type="match status" value="1"/>
</dbReference>
<gene>
    <name evidence="1" type="ORF">HNP84_009272</name>
</gene>
<name>A0A840PKN7_9ACTN</name>
<evidence type="ECO:0000313" key="1">
    <source>
        <dbReference type="EMBL" id="MBB5139509.1"/>
    </source>
</evidence>
<dbReference type="SFLD" id="SFLDS00003">
    <property type="entry name" value="Haloacid_Dehalogenase"/>
    <property type="match status" value="1"/>
</dbReference>
<dbReference type="InterPro" id="IPR036412">
    <property type="entry name" value="HAD-like_sf"/>
</dbReference>
<dbReference type="EMBL" id="JACHGN010000030">
    <property type="protein sequence ID" value="MBB5139509.1"/>
    <property type="molecule type" value="Genomic_DNA"/>
</dbReference>
<proteinExistence type="predicted"/>
<dbReference type="Proteomes" id="UP000578449">
    <property type="component" value="Unassembled WGS sequence"/>
</dbReference>
<dbReference type="GO" id="GO:0008967">
    <property type="term" value="F:phosphoglycolate phosphatase activity"/>
    <property type="evidence" value="ECO:0007669"/>
    <property type="project" value="UniProtKB-EC"/>
</dbReference>
<evidence type="ECO:0000313" key="2">
    <source>
        <dbReference type="Proteomes" id="UP000578449"/>
    </source>
</evidence>
<dbReference type="AlphaFoldDB" id="A0A840PKN7"/>
<keyword evidence="2" id="KW-1185">Reference proteome</keyword>
<dbReference type="PANTHER" id="PTHR43434">
    <property type="entry name" value="PHOSPHOGLYCOLATE PHOSPHATASE"/>
    <property type="match status" value="1"/>
</dbReference>
<dbReference type="SUPFAM" id="SSF56784">
    <property type="entry name" value="HAD-like"/>
    <property type="match status" value="1"/>
</dbReference>
<dbReference type="PANTHER" id="PTHR43434:SF1">
    <property type="entry name" value="PHOSPHOGLYCOLATE PHOSPHATASE"/>
    <property type="match status" value="1"/>
</dbReference>
<dbReference type="InterPro" id="IPR023214">
    <property type="entry name" value="HAD_sf"/>
</dbReference>